<evidence type="ECO:0008006" key="3">
    <source>
        <dbReference type="Google" id="ProtNLM"/>
    </source>
</evidence>
<dbReference type="RefSeq" id="WP_072560690.1">
    <property type="nucleotide sequence ID" value="NZ_CP018154.1"/>
</dbReference>
<organism evidence="1 2">
    <name type="scientific">Sphingorhabdus lutea</name>
    <dbReference type="NCBI Taxonomy" id="1913578"/>
    <lineage>
        <taxon>Bacteria</taxon>
        <taxon>Pseudomonadati</taxon>
        <taxon>Pseudomonadota</taxon>
        <taxon>Alphaproteobacteria</taxon>
        <taxon>Sphingomonadales</taxon>
        <taxon>Sphingomonadaceae</taxon>
        <taxon>Sphingorhabdus</taxon>
    </lineage>
</organism>
<sequence>MKYCKNYISDIAKDESGLAFVEFAVSLPVFLGLGMYGSETSYLALTNLKLSQSALNLADNGSRLGQTDNGVATPVIKESDVLEILYGTKLQSGKNDFMENGRFIIASLEVKTVSNGSGGTKEQQFVGWRRCKGKKVAVTKYNDDVDGNGVTDSGFNGMGDPANPIQAVSGSAVIFVEAEFDYQPLFGDLFHKNKKLRQEASFNIRDDRNLSAGLFGDVASSKRAYCNKYDDTFT</sequence>
<accession>A0A1L3JEZ5</accession>
<dbReference type="AlphaFoldDB" id="A0A1L3JEZ5"/>
<gene>
    <name evidence="1" type="ORF">LPB140_07960</name>
</gene>
<name>A0A1L3JEZ5_9SPHN</name>
<keyword evidence="2" id="KW-1185">Reference proteome</keyword>
<evidence type="ECO:0000313" key="2">
    <source>
        <dbReference type="Proteomes" id="UP000242561"/>
    </source>
</evidence>
<dbReference type="EMBL" id="CP018154">
    <property type="protein sequence ID" value="APG63705.1"/>
    <property type="molecule type" value="Genomic_DNA"/>
</dbReference>
<dbReference type="KEGG" id="sphl:LPB140_07960"/>
<reference evidence="1 2" key="1">
    <citation type="submission" date="2016-11" db="EMBL/GenBank/DDBJ databases">
        <title>Sphingorhabdus sp. LPB0140, isolated from marine environment.</title>
        <authorList>
            <person name="Kim E."/>
            <person name="Yi H."/>
        </authorList>
    </citation>
    <scope>NUCLEOTIDE SEQUENCE [LARGE SCALE GENOMIC DNA]</scope>
    <source>
        <strain evidence="1 2">LPB0140</strain>
    </source>
</reference>
<evidence type="ECO:0000313" key="1">
    <source>
        <dbReference type="EMBL" id="APG63705.1"/>
    </source>
</evidence>
<dbReference type="OrthoDB" id="7432392at2"/>
<protein>
    <recommendedName>
        <fullName evidence="3">Pilus assembly protein</fullName>
    </recommendedName>
</protein>
<dbReference type="Proteomes" id="UP000242561">
    <property type="component" value="Chromosome"/>
</dbReference>
<dbReference type="STRING" id="1913578.LPB140_07960"/>
<proteinExistence type="predicted"/>